<proteinExistence type="predicted"/>
<dbReference type="Proteomes" id="UP001600109">
    <property type="component" value="Unassembled WGS sequence"/>
</dbReference>
<evidence type="ECO:0000313" key="2">
    <source>
        <dbReference type="Proteomes" id="UP001600109"/>
    </source>
</evidence>
<dbReference type="GO" id="GO:0005524">
    <property type="term" value="F:ATP binding"/>
    <property type="evidence" value="ECO:0007669"/>
    <property type="project" value="UniProtKB-KW"/>
</dbReference>
<accession>A0ABW6HSP9</accession>
<organism evidence="1 2">
    <name type="scientific">Flavobacterium xylosi</name>
    <dbReference type="NCBI Taxonomy" id="3230415"/>
    <lineage>
        <taxon>Bacteria</taxon>
        <taxon>Pseudomonadati</taxon>
        <taxon>Bacteroidota</taxon>
        <taxon>Flavobacteriia</taxon>
        <taxon>Flavobacteriales</taxon>
        <taxon>Flavobacteriaceae</taxon>
        <taxon>Flavobacterium</taxon>
    </lineage>
</organism>
<keyword evidence="1" id="KW-0067">ATP-binding</keyword>
<dbReference type="SUPFAM" id="SSF52540">
    <property type="entry name" value="P-loop containing nucleoside triphosphate hydrolases"/>
    <property type="match status" value="1"/>
</dbReference>
<dbReference type="RefSeq" id="WP_379853668.1">
    <property type="nucleotide sequence ID" value="NZ_JBHZPZ010000003.1"/>
</dbReference>
<evidence type="ECO:0000313" key="1">
    <source>
        <dbReference type="EMBL" id="MFE3867018.1"/>
    </source>
</evidence>
<keyword evidence="1" id="KW-0547">Nucleotide-binding</keyword>
<dbReference type="PANTHER" id="PTHR42957:SF1">
    <property type="entry name" value="HELICASE MJ1565-RELATED"/>
    <property type="match status" value="1"/>
</dbReference>
<protein>
    <submittedName>
        <fullName evidence="1">ATP-binding protein</fullName>
    </submittedName>
</protein>
<dbReference type="InterPro" id="IPR027417">
    <property type="entry name" value="P-loop_NTPase"/>
</dbReference>
<dbReference type="PANTHER" id="PTHR42957">
    <property type="entry name" value="HELICASE MJ1565-RELATED"/>
    <property type="match status" value="1"/>
</dbReference>
<sequence>MEAAMPAFLKEAVVQLYINKGWDLERSKNLIQENYFPTFKDLADLLPTLIENSAFSPEVKGNYTGALVTRVKSMTNGLLKLIFTEKEIAPEKLFDENVIIDLSRVASTETKSLLMGILFMKLQEYRMTTSMSSNAKLKHVAIIEEAHNLIKRTSSEQSQGGANLQGKSVEMISNAIAEMRTYGQGFVLADQAPGLLDPSAIRNTNTKICLRLPFKEDRELVGKAMNLTDDQINELAKLKTGVAAVYQNDWQEAVLCKFSEFKNLNKIYDFKSKEALKTKIICFLAKQIVATRLRNKIDEEKLAKLSKGEFRTLVKQIKDDKLLEDDKAKILFDLLEVTNVIKIVNSNNDANSKNNWNRMFSKLLVTKWSFKPDSLEFKEINNLVLKYCALKNDDFFMLYKFNRDKLRMSN</sequence>
<name>A0ABW6HSP9_9FLAO</name>
<dbReference type="Gene3D" id="3.40.50.300">
    <property type="entry name" value="P-loop containing nucleotide triphosphate hydrolases"/>
    <property type="match status" value="1"/>
</dbReference>
<reference evidence="1 2" key="1">
    <citation type="submission" date="2024-06" db="EMBL/GenBank/DDBJ databases">
        <title>Flavobacterium spp. isolated from glacier.</title>
        <authorList>
            <person name="Han D."/>
        </authorList>
    </citation>
    <scope>NUCLEOTIDE SEQUENCE [LARGE SCALE GENOMIC DNA]</scope>
    <source>
        <strain evidence="1 2">LS2P90</strain>
    </source>
</reference>
<comment type="caution">
    <text evidence="1">The sequence shown here is derived from an EMBL/GenBank/DDBJ whole genome shotgun (WGS) entry which is preliminary data.</text>
</comment>
<keyword evidence="2" id="KW-1185">Reference proteome</keyword>
<dbReference type="EMBL" id="JBHZPZ010000003">
    <property type="protein sequence ID" value="MFE3867018.1"/>
    <property type="molecule type" value="Genomic_DNA"/>
</dbReference>
<dbReference type="InterPro" id="IPR008571">
    <property type="entry name" value="HerA-like"/>
</dbReference>
<gene>
    <name evidence="1" type="ORF">ACFX5E_02900</name>
</gene>